<dbReference type="PANTHER" id="PTHR34706">
    <property type="entry name" value="SLR1338 PROTEIN"/>
    <property type="match status" value="1"/>
</dbReference>
<keyword evidence="1" id="KW-0040">ANK repeat</keyword>
<dbReference type="EMBL" id="PDND01000055">
    <property type="protein sequence ID" value="PGH33751.1"/>
    <property type="molecule type" value="Genomic_DNA"/>
</dbReference>
<reference evidence="2 3" key="1">
    <citation type="submission" date="2017-10" db="EMBL/GenBank/DDBJ databases">
        <title>Comparative genomics in systemic dimorphic fungi from Ajellomycetaceae.</title>
        <authorList>
            <person name="Munoz J.F."/>
            <person name="Mcewen J.G."/>
            <person name="Clay O.K."/>
            <person name="Cuomo C.A."/>
        </authorList>
    </citation>
    <scope>NUCLEOTIDE SEQUENCE [LARGE SCALE GENOMIC DNA]</scope>
    <source>
        <strain evidence="2 3">UAMH4076</strain>
    </source>
</reference>
<dbReference type="Proteomes" id="UP000226031">
    <property type="component" value="Unassembled WGS sequence"/>
</dbReference>
<evidence type="ECO:0000313" key="3">
    <source>
        <dbReference type="Proteomes" id="UP000226031"/>
    </source>
</evidence>
<proteinExistence type="predicted"/>
<evidence type="ECO:0000313" key="2">
    <source>
        <dbReference type="EMBL" id="PGH33751.1"/>
    </source>
</evidence>
<dbReference type="Gene3D" id="1.25.40.20">
    <property type="entry name" value="Ankyrin repeat-containing domain"/>
    <property type="match status" value="1"/>
</dbReference>
<dbReference type="PANTHER" id="PTHR34706:SF3">
    <property type="entry name" value="ANKYRIN REPEAT PROTEIN (AFU_ORTHOLOGUE AFUA_7G06200)"/>
    <property type="match status" value="1"/>
</dbReference>
<dbReference type="STRING" id="73230.A0A2B7ZK71"/>
<organism evidence="2 3">
    <name type="scientific">[Emmonsia] crescens</name>
    <dbReference type="NCBI Taxonomy" id="73230"/>
    <lineage>
        <taxon>Eukaryota</taxon>
        <taxon>Fungi</taxon>
        <taxon>Dikarya</taxon>
        <taxon>Ascomycota</taxon>
        <taxon>Pezizomycotina</taxon>
        <taxon>Eurotiomycetes</taxon>
        <taxon>Eurotiomycetidae</taxon>
        <taxon>Onygenales</taxon>
        <taxon>Ajellomycetaceae</taxon>
        <taxon>Emergomyces</taxon>
    </lineage>
</organism>
<dbReference type="Pfam" id="PF12796">
    <property type="entry name" value="Ank_2"/>
    <property type="match status" value="1"/>
</dbReference>
<evidence type="ECO:0000256" key="1">
    <source>
        <dbReference type="PROSITE-ProRule" id="PRU00023"/>
    </source>
</evidence>
<gene>
    <name evidence="2" type="ORF">GX50_03408</name>
</gene>
<feature type="repeat" description="ANK" evidence="1">
    <location>
        <begin position="111"/>
        <end position="144"/>
    </location>
</feature>
<dbReference type="Pfam" id="PF00023">
    <property type="entry name" value="Ank"/>
    <property type="match status" value="1"/>
</dbReference>
<feature type="repeat" description="ANK" evidence="1">
    <location>
        <begin position="34"/>
        <end position="62"/>
    </location>
</feature>
<protein>
    <submittedName>
        <fullName evidence="2">Uncharacterized protein</fullName>
    </submittedName>
</protein>
<sequence length="507" mass="56640">MSIWMAAQSGKLTRGMLLDFLEQNPDILNREDGSGITPLGYALLKGKASVVRRLLDSGADPDKPMGETMDFPDGRTPMYLAAIAKPSNPRMVQLLLEKKPMTFDKPISAYKNQTPLMAAIARTKNPEIVRLLINAGASPDAQDDDRKTARDLADALSDLSTKKKINDALEPTLKKGGGRGGLRSYMNNWVVGVLSKFKAWKALGSIFKSASRYFLNIAPSASFHHEDIDEEEPETVADFKNNLENVVNSDGLGRFFPPGDTYVNEVAEKAASLKDDPNNLLNSPSQLKGLATMALYQPILYCDDSFSMREEGRWRKQAELSKRITDVATRADPNSRGVYFRFINTYIPNADNIDGNTVVQMHNFVPNGYTPLGTRLTERILNPIIYTPINAGRQLERPYLIMIITDGCPTGEQDDQLRNAILECSKFLGFQGYRKDAVRFCLSQIGTDDDAKAFMNKLDMDDQVLEVLYRTSELIDARYDELRQNEAELEDWLLSMLLSPVQVLSAE</sequence>
<dbReference type="PROSITE" id="PS50297">
    <property type="entry name" value="ANK_REP_REGION"/>
    <property type="match status" value="2"/>
</dbReference>
<dbReference type="SMART" id="SM00248">
    <property type="entry name" value="ANK"/>
    <property type="match status" value="3"/>
</dbReference>
<name>A0A2B7ZK71_9EURO</name>
<accession>A0A2B7ZK71</accession>
<keyword evidence="3" id="KW-1185">Reference proteome</keyword>
<dbReference type="PROSITE" id="PS50088">
    <property type="entry name" value="ANK_REPEAT"/>
    <property type="match status" value="2"/>
</dbReference>
<dbReference type="AlphaFoldDB" id="A0A2B7ZK71"/>
<dbReference type="InterPro" id="IPR036770">
    <property type="entry name" value="Ankyrin_rpt-contain_sf"/>
</dbReference>
<dbReference type="VEuPathDB" id="FungiDB:EMCG_03514"/>
<dbReference type="SUPFAM" id="SSF48403">
    <property type="entry name" value="Ankyrin repeat"/>
    <property type="match status" value="1"/>
</dbReference>
<comment type="caution">
    <text evidence="2">The sequence shown here is derived from an EMBL/GenBank/DDBJ whole genome shotgun (WGS) entry which is preliminary data.</text>
</comment>
<dbReference type="InterPro" id="IPR002110">
    <property type="entry name" value="Ankyrin_rpt"/>
</dbReference>